<evidence type="ECO:0000256" key="5">
    <source>
        <dbReference type="ARBA" id="ARBA00023150"/>
    </source>
</evidence>
<gene>
    <name evidence="13" type="ORF">CLG96_01650</name>
</gene>
<sequence>MIAIGVQAEAFDPGVELTRLEALGGGGVASFTGLVRGDGGLVEMMLEHHPGMTEKAMRAVAEEAARRWPLLGIVLIHRYGPLVPGDRIVFVGTASAHRAAALEACAFLIDWLKTAAPFWKRERFADGTVHWVEAKAEDDAAAARWGG</sequence>
<dbReference type="InterPro" id="IPR003448">
    <property type="entry name" value="Mopterin_biosynth_MoaE"/>
</dbReference>
<protein>
    <recommendedName>
        <fullName evidence="4">Molybdopterin synthase catalytic subunit</fullName>
        <ecNumber evidence="3">2.8.1.12</ecNumber>
    </recommendedName>
    <alternativeName>
        <fullName evidence="10">MPT synthase subunit 2</fullName>
    </alternativeName>
    <alternativeName>
        <fullName evidence="8">Molybdenum cofactor biosynthesis protein E</fullName>
    </alternativeName>
    <alternativeName>
        <fullName evidence="9">Molybdopterin-converting factor large subunit</fullName>
    </alternativeName>
    <alternativeName>
        <fullName evidence="11">Molybdopterin-converting factor subunit 2</fullName>
    </alternativeName>
</protein>
<evidence type="ECO:0000256" key="9">
    <source>
        <dbReference type="ARBA" id="ARBA00030407"/>
    </source>
</evidence>
<evidence type="ECO:0000313" key="13">
    <source>
        <dbReference type="EMBL" id="PTQ12875.1"/>
    </source>
</evidence>
<keyword evidence="5" id="KW-0501">Molybdenum cofactor biosynthesis</keyword>
<evidence type="ECO:0000256" key="4">
    <source>
        <dbReference type="ARBA" id="ARBA00013858"/>
    </source>
</evidence>
<evidence type="ECO:0000256" key="6">
    <source>
        <dbReference type="ARBA" id="ARBA00025448"/>
    </source>
</evidence>
<comment type="pathway">
    <text evidence="1">Cofactor biosynthesis; molybdopterin biosynthesis.</text>
</comment>
<dbReference type="CDD" id="cd00756">
    <property type="entry name" value="MoaE"/>
    <property type="match status" value="1"/>
</dbReference>
<dbReference type="GO" id="GO:0006777">
    <property type="term" value="P:Mo-molybdopterin cofactor biosynthetic process"/>
    <property type="evidence" value="ECO:0007669"/>
    <property type="project" value="UniProtKB-KW"/>
</dbReference>
<comment type="subunit">
    <text evidence="7">Heterotetramer of 2 MoaD subunits and 2 MoaE subunits. Also stable as homodimer. The enzyme changes between these two forms during catalysis.</text>
</comment>
<dbReference type="InterPro" id="IPR036563">
    <property type="entry name" value="MoaE_sf"/>
</dbReference>
<dbReference type="OrthoDB" id="9803224at2"/>
<dbReference type="EC" id="2.8.1.12" evidence="3"/>
<dbReference type="GO" id="GO:0030366">
    <property type="term" value="F:molybdopterin synthase activity"/>
    <property type="evidence" value="ECO:0007669"/>
    <property type="project" value="UniProtKB-EC"/>
</dbReference>
<organism evidence="13 14">
    <name type="scientific">Sphingomonas oleivorans</name>
    <dbReference type="NCBI Taxonomy" id="1735121"/>
    <lineage>
        <taxon>Bacteria</taxon>
        <taxon>Pseudomonadati</taxon>
        <taxon>Pseudomonadota</taxon>
        <taxon>Alphaproteobacteria</taxon>
        <taxon>Sphingomonadales</taxon>
        <taxon>Sphingomonadaceae</taxon>
        <taxon>Sphingomonas</taxon>
    </lineage>
</organism>
<keyword evidence="14" id="KW-1185">Reference proteome</keyword>
<accession>A0A2T5G143</accession>
<dbReference type="AlphaFoldDB" id="A0A2T5G143"/>
<evidence type="ECO:0000256" key="10">
    <source>
        <dbReference type="ARBA" id="ARBA00030781"/>
    </source>
</evidence>
<comment type="function">
    <text evidence="6">Converts molybdopterin precursor Z into molybdopterin. This requires the incorporation of two sulfur atoms into precursor Z to generate a dithiolene group. The sulfur is provided by MoaD.</text>
</comment>
<comment type="catalytic activity">
    <reaction evidence="12">
        <text>2 [molybdopterin-synthase sulfur-carrier protein]-C-terminal-Gly-aminoethanethioate + cyclic pyranopterin phosphate + H2O = molybdopterin + 2 [molybdopterin-synthase sulfur-carrier protein]-C-terminal Gly-Gly + 2 H(+)</text>
        <dbReference type="Rhea" id="RHEA:26333"/>
        <dbReference type="Rhea" id="RHEA-COMP:12202"/>
        <dbReference type="Rhea" id="RHEA-COMP:19907"/>
        <dbReference type="ChEBI" id="CHEBI:15377"/>
        <dbReference type="ChEBI" id="CHEBI:15378"/>
        <dbReference type="ChEBI" id="CHEBI:58698"/>
        <dbReference type="ChEBI" id="CHEBI:59648"/>
        <dbReference type="ChEBI" id="CHEBI:90778"/>
        <dbReference type="ChEBI" id="CHEBI:232372"/>
        <dbReference type="EC" id="2.8.1.12"/>
    </reaction>
</comment>
<dbReference type="SUPFAM" id="SSF54690">
    <property type="entry name" value="Molybdopterin synthase subunit MoaE"/>
    <property type="match status" value="1"/>
</dbReference>
<comment type="caution">
    <text evidence="13">The sequence shown here is derived from an EMBL/GenBank/DDBJ whole genome shotgun (WGS) entry which is preliminary data.</text>
</comment>
<evidence type="ECO:0000256" key="1">
    <source>
        <dbReference type="ARBA" id="ARBA00005046"/>
    </source>
</evidence>
<proteinExistence type="inferred from homology"/>
<evidence type="ECO:0000256" key="2">
    <source>
        <dbReference type="ARBA" id="ARBA00005426"/>
    </source>
</evidence>
<evidence type="ECO:0000313" key="14">
    <source>
        <dbReference type="Proteomes" id="UP000244162"/>
    </source>
</evidence>
<evidence type="ECO:0000256" key="3">
    <source>
        <dbReference type="ARBA" id="ARBA00011950"/>
    </source>
</evidence>
<dbReference type="Pfam" id="PF02391">
    <property type="entry name" value="MoaE"/>
    <property type="match status" value="1"/>
</dbReference>
<evidence type="ECO:0000256" key="11">
    <source>
        <dbReference type="ARBA" id="ARBA00032474"/>
    </source>
</evidence>
<reference evidence="13 14" key="1">
    <citation type="submission" date="2017-09" db="EMBL/GenBank/DDBJ databases">
        <title>Sphingomonas panjinensis sp.nov., isolated from oil-contaminated soil.</title>
        <authorList>
            <person name="Wang L."/>
            <person name="Chen L."/>
        </authorList>
    </citation>
    <scope>NUCLEOTIDE SEQUENCE [LARGE SCALE GENOMIC DNA]</scope>
    <source>
        <strain evidence="13 14">FW-11</strain>
    </source>
</reference>
<dbReference type="UniPathway" id="UPA00344"/>
<name>A0A2T5G143_9SPHN</name>
<dbReference type="Proteomes" id="UP000244162">
    <property type="component" value="Unassembled WGS sequence"/>
</dbReference>
<comment type="similarity">
    <text evidence="2">Belongs to the MoaE family.</text>
</comment>
<dbReference type="Gene3D" id="3.90.1170.40">
    <property type="entry name" value="Molybdopterin biosynthesis MoaE subunit"/>
    <property type="match status" value="1"/>
</dbReference>
<evidence type="ECO:0000256" key="7">
    <source>
        <dbReference type="ARBA" id="ARBA00026066"/>
    </source>
</evidence>
<dbReference type="PANTHER" id="PTHR23404">
    <property type="entry name" value="MOLYBDOPTERIN SYNTHASE RELATED"/>
    <property type="match status" value="1"/>
</dbReference>
<dbReference type="EMBL" id="NWBU01000004">
    <property type="protein sequence ID" value="PTQ12875.1"/>
    <property type="molecule type" value="Genomic_DNA"/>
</dbReference>
<evidence type="ECO:0000256" key="8">
    <source>
        <dbReference type="ARBA" id="ARBA00029745"/>
    </source>
</evidence>
<evidence type="ECO:0000256" key="12">
    <source>
        <dbReference type="ARBA" id="ARBA00049878"/>
    </source>
</evidence>
<dbReference type="RefSeq" id="WP_107966112.1">
    <property type="nucleotide sequence ID" value="NZ_NWBU01000004.1"/>
</dbReference>